<comment type="similarity">
    <text evidence="1 12">Belongs to the helicase family. DnaB subfamily.</text>
</comment>
<evidence type="ECO:0000313" key="15">
    <source>
        <dbReference type="Proteomes" id="UP000239469"/>
    </source>
</evidence>
<dbReference type="GO" id="GO:1990077">
    <property type="term" value="C:primosome complex"/>
    <property type="evidence" value="ECO:0007669"/>
    <property type="project" value="UniProtKB-UniRule"/>
</dbReference>
<keyword evidence="3 12" id="KW-0235">DNA replication</keyword>
<accession>A0A2S9X5J8</accession>
<comment type="caution">
    <text evidence="14">The sequence shown here is derived from an EMBL/GenBank/DDBJ whole genome shotgun (WGS) entry which is preliminary data.</text>
</comment>
<reference evidence="14 15" key="1">
    <citation type="submission" date="2017-01" db="EMBL/GenBank/DDBJ databases">
        <title>New insights into the genetic diversity of Chromobacterium isolated from tropical freshwater lake.</title>
        <authorList>
            <person name="Santos A.B."/>
            <person name="Nascimento A.M."/>
            <person name="Da Silva P.C."/>
        </authorList>
    </citation>
    <scope>NUCLEOTIDE SEQUENCE [LARGE SCALE GENOMIC DNA]</scope>
    <source>
        <strain evidence="14 15">56AF</strain>
    </source>
</reference>
<evidence type="ECO:0000256" key="5">
    <source>
        <dbReference type="ARBA" id="ARBA00022801"/>
    </source>
</evidence>
<dbReference type="GO" id="GO:0006269">
    <property type="term" value="P:DNA replication, synthesis of primer"/>
    <property type="evidence" value="ECO:0007669"/>
    <property type="project" value="UniProtKB-UniRule"/>
</dbReference>
<keyword evidence="6 12" id="KW-0347">Helicase</keyword>
<dbReference type="InterPro" id="IPR007693">
    <property type="entry name" value="DNA_helicase_DnaB-like_N"/>
</dbReference>
<evidence type="ECO:0000256" key="12">
    <source>
        <dbReference type="RuleBase" id="RU362085"/>
    </source>
</evidence>
<dbReference type="InterPro" id="IPR007692">
    <property type="entry name" value="DNA_helicase_DnaB"/>
</dbReference>
<dbReference type="GO" id="GO:0005524">
    <property type="term" value="F:ATP binding"/>
    <property type="evidence" value="ECO:0007669"/>
    <property type="project" value="UniProtKB-UniRule"/>
</dbReference>
<dbReference type="InterPro" id="IPR036185">
    <property type="entry name" value="DNA_heli_DnaB-like_N_sf"/>
</dbReference>
<evidence type="ECO:0000313" key="14">
    <source>
        <dbReference type="EMBL" id="PRP70999.1"/>
    </source>
</evidence>
<evidence type="ECO:0000256" key="4">
    <source>
        <dbReference type="ARBA" id="ARBA00022741"/>
    </source>
</evidence>
<evidence type="ECO:0000256" key="1">
    <source>
        <dbReference type="ARBA" id="ARBA00008428"/>
    </source>
</evidence>
<evidence type="ECO:0000256" key="9">
    <source>
        <dbReference type="ARBA" id="ARBA00023235"/>
    </source>
</evidence>
<keyword evidence="5 12" id="KW-0378">Hydrolase</keyword>
<dbReference type="SUPFAM" id="SSF52540">
    <property type="entry name" value="P-loop containing nucleoside triphosphate hydrolases"/>
    <property type="match status" value="1"/>
</dbReference>
<dbReference type="NCBIfam" id="TIGR00665">
    <property type="entry name" value="DnaB"/>
    <property type="match status" value="1"/>
</dbReference>
<evidence type="ECO:0000256" key="11">
    <source>
        <dbReference type="NCBIfam" id="TIGR00665"/>
    </source>
</evidence>
<dbReference type="Gene3D" id="1.10.860.10">
    <property type="entry name" value="DNAb Helicase, Chain A"/>
    <property type="match status" value="1"/>
</dbReference>
<feature type="domain" description="SF4 helicase" evidence="13">
    <location>
        <begin position="181"/>
        <end position="448"/>
    </location>
</feature>
<dbReference type="InterPro" id="IPR016136">
    <property type="entry name" value="DNA_helicase_N/primase_C"/>
</dbReference>
<dbReference type="Gene3D" id="3.40.50.300">
    <property type="entry name" value="P-loop containing nucleotide triphosphate hydrolases"/>
    <property type="match status" value="1"/>
</dbReference>
<keyword evidence="2 12" id="KW-0639">Primosome</keyword>
<evidence type="ECO:0000256" key="7">
    <source>
        <dbReference type="ARBA" id="ARBA00022840"/>
    </source>
</evidence>
<evidence type="ECO:0000256" key="3">
    <source>
        <dbReference type="ARBA" id="ARBA00022705"/>
    </source>
</evidence>
<dbReference type="GO" id="GO:0003677">
    <property type="term" value="F:DNA binding"/>
    <property type="evidence" value="ECO:0007669"/>
    <property type="project" value="UniProtKB-UniRule"/>
</dbReference>
<dbReference type="Pfam" id="PF03796">
    <property type="entry name" value="DnaB_C"/>
    <property type="match status" value="1"/>
</dbReference>
<dbReference type="PANTHER" id="PTHR30153:SF2">
    <property type="entry name" value="REPLICATIVE DNA HELICASE"/>
    <property type="match status" value="1"/>
</dbReference>
<dbReference type="CDD" id="cd00984">
    <property type="entry name" value="DnaB_C"/>
    <property type="match status" value="1"/>
</dbReference>
<dbReference type="EMBL" id="MTBD01000020">
    <property type="protein sequence ID" value="PRP70999.1"/>
    <property type="molecule type" value="Genomic_DNA"/>
</dbReference>
<evidence type="ECO:0000256" key="2">
    <source>
        <dbReference type="ARBA" id="ARBA00022515"/>
    </source>
</evidence>
<keyword evidence="9" id="KW-0413">Isomerase</keyword>
<evidence type="ECO:0000259" key="13">
    <source>
        <dbReference type="PROSITE" id="PS51199"/>
    </source>
</evidence>
<keyword evidence="7 12" id="KW-0067">ATP-binding</keyword>
<keyword evidence="4 12" id="KW-0547">Nucleotide-binding</keyword>
<dbReference type="Pfam" id="PF00772">
    <property type="entry name" value="DnaB"/>
    <property type="match status" value="1"/>
</dbReference>
<dbReference type="EC" id="5.6.2.3" evidence="11 12"/>
<proteinExistence type="inferred from homology"/>
<evidence type="ECO:0000256" key="8">
    <source>
        <dbReference type="ARBA" id="ARBA00023125"/>
    </source>
</evidence>
<comment type="function">
    <text evidence="12">The main replicative DNA helicase, it participates in initiation and elongation during chromosome replication. Travels ahead of the DNA replisome, separating dsDNA into templates for DNA synthesis. A processive ATP-dependent 5'-3' DNA helicase it has DNA-dependent ATPase activity.</text>
</comment>
<evidence type="ECO:0000256" key="6">
    <source>
        <dbReference type="ARBA" id="ARBA00022806"/>
    </source>
</evidence>
<dbReference type="PANTHER" id="PTHR30153">
    <property type="entry name" value="REPLICATIVE DNA HELICASE DNAB"/>
    <property type="match status" value="1"/>
</dbReference>
<dbReference type="InterPro" id="IPR027417">
    <property type="entry name" value="P-loop_NTPase"/>
</dbReference>
<dbReference type="AlphaFoldDB" id="A0A2S9X5J8"/>
<comment type="catalytic activity">
    <reaction evidence="10 12">
        <text>ATP + H2O = ADP + phosphate + H(+)</text>
        <dbReference type="Rhea" id="RHEA:13065"/>
        <dbReference type="ChEBI" id="CHEBI:15377"/>
        <dbReference type="ChEBI" id="CHEBI:15378"/>
        <dbReference type="ChEBI" id="CHEBI:30616"/>
        <dbReference type="ChEBI" id="CHEBI:43474"/>
        <dbReference type="ChEBI" id="CHEBI:456216"/>
        <dbReference type="EC" id="5.6.2.3"/>
    </reaction>
</comment>
<keyword evidence="8 12" id="KW-0238">DNA-binding</keyword>
<dbReference type="RefSeq" id="WP_106076489.1">
    <property type="nucleotide sequence ID" value="NZ_MTBD01000020.1"/>
</dbReference>
<gene>
    <name evidence="14" type="ORF">BUE93_08560</name>
</gene>
<evidence type="ECO:0000256" key="10">
    <source>
        <dbReference type="ARBA" id="ARBA00048954"/>
    </source>
</evidence>
<dbReference type="Proteomes" id="UP000239469">
    <property type="component" value="Unassembled WGS sequence"/>
</dbReference>
<dbReference type="OrthoDB" id="9773982at2"/>
<organism evidence="14 15">
    <name type="scientific">Chromobacterium amazonense</name>
    <dbReference type="NCBI Taxonomy" id="1382803"/>
    <lineage>
        <taxon>Bacteria</taxon>
        <taxon>Pseudomonadati</taxon>
        <taxon>Pseudomonadota</taxon>
        <taxon>Betaproteobacteria</taxon>
        <taxon>Neisseriales</taxon>
        <taxon>Chromobacteriaceae</taxon>
        <taxon>Chromobacterium</taxon>
    </lineage>
</organism>
<dbReference type="GO" id="GO:0016887">
    <property type="term" value="F:ATP hydrolysis activity"/>
    <property type="evidence" value="ECO:0007669"/>
    <property type="project" value="RHEA"/>
</dbReference>
<name>A0A2S9X5J8_9NEIS</name>
<dbReference type="InterPro" id="IPR007694">
    <property type="entry name" value="DNA_helicase_DnaB-like_C"/>
</dbReference>
<protein>
    <recommendedName>
        <fullName evidence="11 12">Replicative DNA helicase</fullName>
        <ecNumber evidence="11 12">5.6.2.3</ecNumber>
    </recommendedName>
</protein>
<dbReference type="SUPFAM" id="SSF48024">
    <property type="entry name" value="N-terminal domain of DnaB helicase"/>
    <property type="match status" value="1"/>
</dbReference>
<sequence>MRDDREFIQLHSPEAEQSVLGGLLLDNLAWDKVSDALEAEQFYDPAHRAIAKVLFAMLGEGKPADVVTVAEALDAQGKLDAAGGIAYLASMAQNTPSAANIRRYAAILLDKAIARQAIHITGELVEELQTPKGVKSAELVDRAAGALESLTLDRGAEDKTLDAIELAKRNIDNIDRRWAMEPGQMDGITTGFTELDQRLNGLQPGDLIIIAGRPAMGKTVMGMNIAEHVARHIGPAFVFSQEMSETQLGDRQMASLAGIPLDRIRSGRLEDEDWQKLTLYAGMAQQLRMFIDFRAQLSPAQVRSKCRQLARRHGRPALIVIDYLQLMRGPGHGASDNRNYEIGYITAALKALAKEMECPVVVLSQLSRSVEQRASKRPMMSDLRDSGAIEQDADVILFPYRDEYYNPDSPDAGTVEVLVGKCRQAEPKPLRLGWQGHYARMTNLQTGWTPRPAIPSRKYSGGFDE</sequence>
<dbReference type="GO" id="GO:0043139">
    <property type="term" value="F:5'-3' DNA helicase activity"/>
    <property type="evidence" value="ECO:0007669"/>
    <property type="project" value="UniProtKB-EC"/>
</dbReference>
<dbReference type="GO" id="GO:0005829">
    <property type="term" value="C:cytosol"/>
    <property type="evidence" value="ECO:0007669"/>
    <property type="project" value="TreeGrafter"/>
</dbReference>
<dbReference type="PROSITE" id="PS51199">
    <property type="entry name" value="SF4_HELICASE"/>
    <property type="match status" value="1"/>
</dbReference>